<comment type="caution">
    <text evidence="2">The sequence shown here is derived from an EMBL/GenBank/DDBJ whole genome shotgun (WGS) entry which is preliminary data.</text>
</comment>
<protein>
    <submittedName>
        <fullName evidence="2">Uncharacterized protein</fullName>
    </submittedName>
</protein>
<proteinExistence type="predicted"/>
<dbReference type="Proteomes" id="UP001286456">
    <property type="component" value="Unassembled WGS sequence"/>
</dbReference>
<reference evidence="2" key="1">
    <citation type="journal article" date="2023" name="Mol. Phylogenet. Evol.">
        <title>Genome-scale phylogeny and comparative genomics of the fungal order Sordariales.</title>
        <authorList>
            <person name="Hensen N."/>
            <person name="Bonometti L."/>
            <person name="Westerberg I."/>
            <person name="Brannstrom I.O."/>
            <person name="Guillou S."/>
            <person name="Cros-Aarteil S."/>
            <person name="Calhoun S."/>
            <person name="Haridas S."/>
            <person name="Kuo A."/>
            <person name="Mondo S."/>
            <person name="Pangilinan J."/>
            <person name="Riley R."/>
            <person name="LaButti K."/>
            <person name="Andreopoulos B."/>
            <person name="Lipzen A."/>
            <person name="Chen C."/>
            <person name="Yan M."/>
            <person name="Daum C."/>
            <person name="Ng V."/>
            <person name="Clum A."/>
            <person name="Steindorff A."/>
            <person name="Ohm R.A."/>
            <person name="Martin F."/>
            <person name="Silar P."/>
            <person name="Natvig D.O."/>
            <person name="Lalanne C."/>
            <person name="Gautier V."/>
            <person name="Ament-Velasquez S.L."/>
            <person name="Kruys A."/>
            <person name="Hutchinson M.I."/>
            <person name="Powell A.J."/>
            <person name="Barry K."/>
            <person name="Miller A.N."/>
            <person name="Grigoriev I.V."/>
            <person name="Debuchy R."/>
            <person name="Gladieux P."/>
            <person name="Hiltunen Thoren M."/>
            <person name="Johannesson H."/>
        </authorList>
    </citation>
    <scope>NUCLEOTIDE SEQUENCE</scope>
    <source>
        <strain evidence="2">SMH4131-1</strain>
    </source>
</reference>
<accession>A0AAE0I239</accession>
<reference evidence="2" key="2">
    <citation type="submission" date="2023-06" db="EMBL/GenBank/DDBJ databases">
        <authorList>
            <consortium name="Lawrence Berkeley National Laboratory"/>
            <person name="Haridas S."/>
            <person name="Hensen N."/>
            <person name="Bonometti L."/>
            <person name="Westerberg I."/>
            <person name="Brannstrom I.O."/>
            <person name="Guillou S."/>
            <person name="Cros-Aarteil S."/>
            <person name="Calhoun S."/>
            <person name="Kuo A."/>
            <person name="Mondo S."/>
            <person name="Pangilinan J."/>
            <person name="Riley R."/>
            <person name="Labutti K."/>
            <person name="Andreopoulos B."/>
            <person name="Lipzen A."/>
            <person name="Chen C."/>
            <person name="Yanf M."/>
            <person name="Daum C."/>
            <person name="Ng V."/>
            <person name="Clum A."/>
            <person name="Steindorff A."/>
            <person name="Ohm R."/>
            <person name="Martin F."/>
            <person name="Silar P."/>
            <person name="Natvig D."/>
            <person name="Lalanne C."/>
            <person name="Gautier V."/>
            <person name="Ament-Velasquez S.L."/>
            <person name="Kruys A."/>
            <person name="Hutchinson M.I."/>
            <person name="Powell A.J."/>
            <person name="Barry K."/>
            <person name="Miller A.N."/>
            <person name="Grigoriev I.V."/>
            <person name="Debuchy R."/>
            <person name="Gladieux P."/>
            <person name="Thoren M.H."/>
            <person name="Johannesson H."/>
        </authorList>
    </citation>
    <scope>NUCLEOTIDE SEQUENCE</scope>
    <source>
        <strain evidence="2">SMH4131-1</strain>
    </source>
</reference>
<dbReference type="AlphaFoldDB" id="A0AAE0I239"/>
<feature type="compositionally biased region" description="Basic and acidic residues" evidence="1">
    <location>
        <begin position="42"/>
        <end position="62"/>
    </location>
</feature>
<keyword evidence="3" id="KW-1185">Reference proteome</keyword>
<organism evidence="2 3">
    <name type="scientific">Cercophora scortea</name>
    <dbReference type="NCBI Taxonomy" id="314031"/>
    <lineage>
        <taxon>Eukaryota</taxon>
        <taxon>Fungi</taxon>
        <taxon>Dikarya</taxon>
        <taxon>Ascomycota</taxon>
        <taxon>Pezizomycotina</taxon>
        <taxon>Sordariomycetes</taxon>
        <taxon>Sordariomycetidae</taxon>
        <taxon>Sordariales</taxon>
        <taxon>Lasiosphaeriaceae</taxon>
        <taxon>Cercophora</taxon>
    </lineage>
</organism>
<feature type="region of interest" description="Disordered" evidence="1">
    <location>
        <begin position="41"/>
        <end position="62"/>
    </location>
</feature>
<sequence length="62" mass="6844">MSGSGGFNKYRCKFFLTHNCNNWVWVNGGECAMCMANGYSDPPKKAETAKDKPADPKPADKK</sequence>
<evidence type="ECO:0000313" key="2">
    <source>
        <dbReference type="EMBL" id="KAK3317188.1"/>
    </source>
</evidence>
<gene>
    <name evidence="2" type="ORF">B0T19DRAFT_446164</name>
</gene>
<evidence type="ECO:0000256" key="1">
    <source>
        <dbReference type="SAM" id="MobiDB-lite"/>
    </source>
</evidence>
<name>A0AAE0I239_9PEZI</name>
<evidence type="ECO:0000313" key="3">
    <source>
        <dbReference type="Proteomes" id="UP001286456"/>
    </source>
</evidence>
<dbReference type="EMBL" id="JAUEPO010000007">
    <property type="protein sequence ID" value="KAK3317188.1"/>
    <property type="molecule type" value="Genomic_DNA"/>
</dbReference>